<feature type="transmembrane region" description="Helical" evidence="7">
    <location>
        <begin position="12"/>
        <end position="36"/>
    </location>
</feature>
<feature type="transmembrane region" description="Helical" evidence="7">
    <location>
        <begin position="422"/>
        <end position="439"/>
    </location>
</feature>
<feature type="transmembrane region" description="Helical" evidence="7">
    <location>
        <begin position="383"/>
        <end position="402"/>
    </location>
</feature>
<feature type="transmembrane region" description="Helical" evidence="7">
    <location>
        <begin position="291"/>
        <end position="316"/>
    </location>
</feature>
<feature type="transmembrane region" description="Helical" evidence="7">
    <location>
        <begin position="42"/>
        <end position="61"/>
    </location>
</feature>
<evidence type="ECO:0000256" key="3">
    <source>
        <dbReference type="ARBA" id="ARBA00022475"/>
    </source>
</evidence>
<accession>A0A644VZU4</accession>
<feature type="transmembrane region" description="Helical" evidence="7">
    <location>
        <begin position="112"/>
        <end position="132"/>
    </location>
</feature>
<keyword evidence="5 7" id="KW-1133">Transmembrane helix</keyword>
<comment type="similarity">
    <text evidence="2">Belongs to the polysaccharide synthase family.</text>
</comment>
<proteinExistence type="inferred from homology"/>
<dbReference type="PANTHER" id="PTHR30250:SF10">
    <property type="entry name" value="LIPOPOLYSACCHARIDE BIOSYNTHESIS PROTEIN WZXC"/>
    <property type="match status" value="1"/>
</dbReference>
<keyword evidence="4 7" id="KW-0812">Transmembrane</keyword>
<feature type="transmembrane region" description="Helical" evidence="7">
    <location>
        <begin position="170"/>
        <end position="187"/>
    </location>
</feature>
<evidence type="ECO:0000313" key="8">
    <source>
        <dbReference type="EMBL" id="MPL96847.1"/>
    </source>
</evidence>
<evidence type="ECO:0000256" key="1">
    <source>
        <dbReference type="ARBA" id="ARBA00004651"/>
    </source>
</evidence>
<feature type="transmembrane region" description="Helical" evidence="7">
    <location>
        <begin position="355"/>
        <end position="377"/>
    </location>
</feature>
<dbReference type="Pfam" id="PF13440">
    <property type="entry name" value="Polysacc_synt_3"/>
    <property type="match status" value="1"/>
</dbReference>
<dbReference type="InterPro" id="IPR050833">
    <property type="entry name" value="Poly_Biosynth_Transport"/>
</dbReference>
<feature type="transmembrane region" description="Helical" evidence="7">
    <location>
        <begin position="445"/>
        <end position="463"/>
    </location>
</feature>
<keyword evidence="6 7" id="KW-0472">Membrane</keyword>
<organism evidence="8">
    <name type="scientific">bioreactor metagenome</name>
    <dbReference type="NCBI Taxonomy" id="1076179"/>
    <lineage>
        <taxon>unclassified sequences</taxon>
        <taxon>metagenomes</taxon>
        <taxon>ecological metagenomes</taxon>
    </lineage>
</organism>
<sequence length="484" mass="54666">MNSLRQQLIEGTAYSAIAKYSGMVIALIVTAILARLLPPEDFGIATVATVIISFLSMFSSFGFEPAIVQFRNLDKYDYNNIFSFTFWIGLLLSIGFYFLAKPVSLFYESPELLTILRLLCINLFFATLNVVPNALIYKDKLFRFIAIRSFSVQLIVGIASIAAALMGAGIYALIIAPVFSSVIIFILNFNRFPQKLSASLGIESVRKIFSYSFYQFLFSTFNFFSKSMDKLIIGKGLGMDMLGFYEKSYRLMMLPLQNITYVMSPVIHPVFSDLQGNLEKMATSYEKMVRVLAFIGFPLSVFLYFTAEELVLILFGNNWIQSIPSFKILSFSVGLQIILSTSGSIFQASNSTKHLFLYGVLTSVITLLMVVLSVLIFGTIESVAWSITVTSLVNFLIIYFVMYKSILKRRLRLFLKHFSSPLLLSFLLAGFNIIIDYVLKTENLFLRLFYNGSVSILVYLLFIQICGEYDIKGTIASLITKLKR</sequence>
<dbReference type="EMBL" id="VSSQ01000529">
    <property type="protein sequence ID" value="MPL96847.1"/>
    <property type="molecule type" value="Genomic_DNA"/>
</dbReference>
<evidence type="ECO:0000256" key="2">
    <source>
        <dbReference type="ARBA" id="ARBA00007430"/>
    </source>
</evidence>
<protein>
    <submittedName>
        <fullName evidence="8">Teichuronic acid biosynthesis protein TuaB</fullName>
    </submittedName>
</protein>
<dbReference type="GO" id="GO:0005886">
    <property type="term" value="C:plasma membrane"/>
    <property type="evidence" value="ECO:0007669"/>
    <property type="project" value="UniProtKB-SubCell"/>
</dbReference>
<feature type="transmembrane region" description="Helical" evidence="7">
    <location>
        <begin position="81"/>
        <end position="100"/>
    </location>
</feature>
<dbReference type="PANTHER" id="PTHR30250">
    <property type="entry name" value="PST FAMILY PREDICTED COLANIC ACID TRANSPORTER"/>
    <property type="match status" value="1"/>
</dbReference>
<comment type="caution">
    <text evidence="8">The sequence shown here is derived from an EMBL/GenBank/DDBJ whole genome shotgun (WGS) entry which is preliminary data.</text>
</comment>
<evidence type="ECO:0000256" key="7">
    <source>
        <dbReference type="SAM" id="Phobius"/>
    </source>
</evidence>
<name>A0A644VZU4_9ZZZZ</name>
<evidence type="ECO:0000256" key="4">
    <source>
        <dbReference type="ARBA" id="ARBA00022692"/>
    </source>
</evidence>
<reference evidence="8" key="1">
    <citation type="submission" date="2019-08" db="EMBL/GenBank/DDBJ databases">
        <authorList>
            <person name="Kucharzyk K."/>
            <person name="Murdoch R.W."/>
            <person name="Higgins S."/>
            <person name="Loffler F."/>
        </authorList>
    </citation>
    <scope>NUCLEOTIDE SEQUENCE</scope>
</reference>
<dbReference type="AlphaFoldDB" id="A0A644VZU4"/>
<evidence type="ECO:0000256" key="6">
    <source>
        <dbReference type="ARBA" id="ARBA00023136"/>
    </source>
</evidence>
<comment type="subcellular location">
    <subcellularLocation>
        <location evidence="1">Cell membrane</location>
        <topology evidence="1">Multi-pass membrane protein</topology>
    </subcellularLocation>
</comment>
<feature type="transmembrane region" description="Helical" evidence="7">
    <location>
        <begin position="328"/>
        <end position="348"/>
    </location>
</feature>
<keyword evidence="3" id="KW-1003">Cell membrane</keyword>
<gene>
    <name evidence="8" type="primary">tuaB_3</name>
    <name evidence="8" type="ORF">SDC9_43031</name>
</gene>
<evidence type="ECO:0000256" key="5">
    <source>
        <dbReference type="ARBA" id="ARBA00022989"/>
    </source>
</evidence>
<feature type="transmembrane region" description="Helical" evidence="7">
    <location>
        <begin position="144"/>
        <end position="164"/>
    </location>
</feature>
<dbReference type="CDD" id="cd13127">
    <property type="entry name" value="MATE_tuaB_like"/>
    <property type="match status" value="1"/>
</dbReference>